<dbReference type="PROSITE" id="PS51318">
    <property type="entry name" value="TAT"/>
    <property type="match status" value="1"/>
</dbReference>
<dbReference type="Proteomes" id="UP001501821">
    <property type="component" value="Unassembled WGS sequence"/>
</dbReference>
<reference evidence="3" key="1">
    <citation type="journal article" date="2019" name="Int. J. Syst. Evol. Microbiol.">
        <title>The Global Catalogue of Microorganisms (GCM) 10K type strain sequencing project: providing services to taxonomists for standard genome sequencing and annotation.</title>
        <authorList>
            <consortium name="The Broad Institute Genomics Platform"/>
            <consortium name="The Broad Institute Genome Sequencing Center for Infectious Disease"/>
            <person name="Wu L."/>
            <person name="Ma J."/>
        </authorList>
    </citation>
    <scope>NUCLEOTIDE SEQUENCE [LARGE SCALE GENOMIC DNA]</scope>
    <source>
        <strain evidence="3">JCM 16953</strain>
    </source>
</reference>
<feature type="signal peptide" evidence="1">
    <location>
        <begin position="1"/>
        <end position="30"/>
    </location>
</feature>
<dbReference type="EMBL" id="BAABAH010000003">
    <property type="protein sequence ID" value="GAA3811695.1"/>
    <property type="molecule type" value="Genomic_DNA"/>
</dbReference>
<keyword evidence="1" id="KW-0732">Signal</keyword>
<accession>A0ABP7I7T3</accession>
<name>A0ABP7I7T3_9ACTN</name>
<organism evidence="2 3">
    <name type="scientific">Nocardioides panacisoli</name>
    <dbReference type="NCBI Taxonomy" id="627624"/>
    <lineage>
        <taxon>Bacteria</taxon>
        <taxon>Bacillati</taxon>
        <taxon>Actinomycetota</taxon>
        <taxon>Actinomycetes</taxon>
        <taxon>Propionibacteriales</taxon>
        <taxon>Nocardioidaceae</taxon>
        <taxon>Nocardioides</taxon>
    </lineage>
</organism>
<comment type="caution">
    <text evidence="2">The sequence shown here is derived from an EMBL/GenBank/DDBJ whole genome shotgun (WGS) entry which is preliminary data.</text>
</comment>
<keyword evidence="3" id="KW-1185">Reference proteome</keyword>
<proteinExistence type="predicted"/>
<protein>
    <submittedName>
        <fullName evidence="2">Uncharacterized protein</fullName>
    </submittedName>
</protein>
<sequence>MLRNRPVRSLMAALAAATALAGLSSVPVHAAPAHAVPARASAVPAAVPAAVPNPADGLDGAFGGHPATLLRNTLCPVSKVAGGALGPLPVVGPVASQLPKILCAINAVGFVYRTTYLPPSGPPIVRYTKALPEVPTPIDVDGKGLPDFTGLLGVTLVPPGLSLQVARNPWFPAGSKVSIEAVAINPVAPDSYIGFGPDATDTGFGGAWHASLGVVALASDGADLALHISEYNPQPSMGLIAEMFSGPDPDAPDTAYQGNLGFTPVPGDFDTRLSIAQSRQQVTVTGGPTKLSGKLTVLTPGRVRKVDVVADQIPSQVTVVHTSAPAADTTTYDANGTIARLTGAYHDTVNGDIKTAAALDAWGVPGHVSFVQAAQTTTVATAPDAKIDRVQARFAQGSDVDPLVTDPSPFAQLHRTTATAFTAGLQVSDLRSVSINQSAPYGGELVFAHAPGLFPFHAVDDTTSTHLDGSLSNLPADTTVSIDLDNGAVTFDGHGTGIDQIKLKATRPVPFFQRATRLEATLDGLPAAETVNIEQSDGAVSATASQPLGTLTLLASDGSDAPAISGSAVSYDDTPGLYRAFLRITGLQGVSFQADPVVASLQTAQPQFLTVRGSKDGVTFDGTVDQLPANLTFSLKPGPNGEDVVDFDSHGQPIEEINASGTGLPAPDGMPNFEARIKHLPSHLTLTLPKNHGDVTFDAHGDHIGRVYAQAFGGTKRTVDPDRQLLAYSEGQYVAANLLQIGNASISQSAKPLRLSYDIGSAPLDYAVIVPGTDLHGTLSNPQPATIAIRPWDKDADGEGGITATYNVDPANHTGDGSIDSISLTGVVGGAYVDASVAHVPANLDICLQTDTGTLCRPTWTPTRATDRDVRDPDFAMHFFPTGLDGLVPSTPLVVNGIACTDTTDAAACHDLGSNRKRIVIDDLRFKTVEAAFSSHDEGCTVACGAVWAGASTRGPGSPAEGDHITGRVRYFDGDGDIFPDPKIDLQLNDPDDFLALDRLFFFLHYDVVSLSPLEWASTGSLTCGAHPHLTIGINNLPDPDVLDGTFGVC</sequence>
<evidence type="ECO:0000313" key="2">
    <source>
        <dbReference type="EMBL" id="GAA3811695.1"/>
    </source>
</evidence>
<dbReference type="InterPro" id="IPR006311">
    <property type="entry name" value="TAT_signal"/>
</dbReference>
<evidence type="ECO:0000256" key="1">
    <source>
        <dbReference type="SAM" id="SignalP"/>
    </source>
</evidence>
<evidence type="ECO:0000313" key="3">
    <source>
        <dbReference type="Proteomes" id="UP001501821"/>
    </source>
</evidence>
<gene>
    <name evidence="2" type="ORF">GCM10022242_12750</name>
</gene>
<feature type="chain" id="PRO_5046178441" evidence="1">
    <location>
        <begin position="31"/>
        <end position="1050"/>
    </location>
</feature>
<dbReference type="RefSeq" id="WP_344773465.1">
    <property type="nucleotide sequence ID" value="NZ_BAABAH010000003.1"/>
</dbReference>